<dbReference type="InterPro" id="IPR019734">
    <property type="entry name" value="TPR_rpt"/>
</dbReference>
<dbReference type="Gene3D" id="1.10.3450.10">
    <property type="entry name" value="TTHA0068-like"/>
    <property type="match status" value="1"/>
</dbReference>
<protein>
    <submittedName>
        <fullName evidence="3">DUF309 domain-containing protein</fullName>
    </submittedName>
</protein>
<reference evidence="3" key="3">
    <citation type="submission" date="2022-12" db="EMBL/GenBank/DDBJ databases">
        <title>Genome analysis and biological profiling of marine Salinicoccus roseus MOSEL-ME25.</title>
        <authorList>
            <person name="Mirza F.T."/>
            <person name="Xie Y."/>
            <person name="Shinwari Z.K."/>
        </authorList>
    </citation>
    <scope>NUCLEOTIDE SEQUENCE</scope>
    <source>
        <strain evidence="3">MOSEL-ME25</strain>
    </source>
</reference>
<organism evidence="2 4">
    <name type="scientific">Salinicoccus roseus</name>
    <dbReference type="NCBI Taxonomy" id="45670"/>
    <lineage>
        <taxon>Bacteria</taxon>
        <taxon>Bacillati</taxon>
        <taxon>Bacillota</taxon>
        <taxon>Bacilli</taxon>
        <taxon>Bacillales</taxon>
        <taxon>Staphylococcaceae</taxon>
        <taxon>Salinicoccus</taxon>
    </lineage>
</organism>
<reference evidence="3" key="2">
    <citation type="submission" date="2020-04" db="EMBL/GenBank/DDBJ databases">
        <authorList>
            <person name="Tanveer F."/>
            <person name="Xie Y."/>
            <person name="Shinwari Z.K."/>
        </authorList>
    </citation>
    <scope>NUCLEOTIDE SEQUENCE</scope>
    <source>
        <strain evidence="3">MOSEL-ME25</strain>
    </source>
</reference>
<dbReference type="PROSITE" id="PS50005">
    <property type="entry name" value="TPR"/>
    <property type="match status" value="1"/>
</dbReference>
<dbReference type="RefSeq" id="WP_040104699.1">
    <property type="nucleotide sequence ID" value="NZ_JABEVU030000001.1"/>
</dbReference>
<dbReference type="STRING" id="45670.SN16_00755"/>
<evidence type="ECO:0000313" key="4">
    <source>
        <dbReference type="Proteomes" id="UP000031546"/>
    </source>
</evidence>
<dbReference type="GeneID" id="77844070"/>
<name>A0A0C2HE21_9STAP</name>
<feature type="repeat" description="TPR" evidence="1">
    <location>
        <begin position="44"/>
        <end position="77"/>
    </location>
</feature>
<reference evidence="2 4" key="1">
    <citation type="submission" date="2015-01" db="EMBL/GenBank/DDBJ databases">
        <title>Genome sequences of high lactate-tolerant strain Salinicoccus roseus W12 with industrial interest.</title>
        <authorList>
            <person name="Wang H."/>
            <person name="Yu B."/>
        </authorList>
    </citation>
    <scope>NUCLEOTIDE SEQUENCE [LARGE SCALE GENOMIC DNA]</scope>
    <source>
        <strain evidence="2 4">W12</strain>
    </source>
</reference>
<keyword evidence="1" id="KW-0802">TPR repeat</keyword>
<evidence type="ECO:0000313" key="2">
    <source>
        <dbReference type="EMBL" id="KIH71925.1"/>
    </source>
</evidence>
<accession>A0A0C2HE21</accession>
<sequence length="177" mass="21092">MKLFHLIDFYNELIIKQDYFECHEIMEATWKSAPTFSKNDAEVFLILLATGEYHYRRGNINGAVRSYRRALKLHEENTYDLAALGMGEELVEMMTARMEDMEDMPFHPLAYPLTEDMWQALHEHGGYGPSPDIEAFKRWTRDRVVQDEEIVYKHRLRDRTDVLLEREAAIKKRKHRK</sequence>
<proteinExistence type="predicted"/>
<dbReference type="Proteomes" id="UP000527860">
    <property type="component" value="Unassembled WGS sequence"/>
</dbReference>
<dbReference type="OrthoDB" id="165483at2"/>
<evidence type="ECO:0000313" key="3">
    <source>
        <dbReference type="EMBL" id="MDB0579069.1"/>
    </source>
</evidence>
<dbReference type="EMBL" id="JABEVU030000001">
    <property type="protein sequence ID" value="MDB0579069.1"/>
    <property type="molecule type" value="Genomic_DNA"/>
</dbReference>
<keyword evidence="5" id="KW-1185">Reference proteome</keyword>
<dbReference type="EMBL" id="JXII01000001">
    <property type="protein sequence ID" value="KIH71925.1"/>
    <property type="molecule type" value="Genomic_DNA"/>
</dbReference>
<gene>
    <name evidence="3" type="ORF">F7P68_0000770</name>
    <name evidence="2" type="ORF">SN16_00755</name>
</gene>
<comment type="caution">
    <text evidence="2">The sequence shown here is derived from an EMBL/GenBank/DDBJ whole genome shotgun (WGS) entry which is preliminary data.</text>
</comment>
<dbReference type="Pfam" id="PF03745">
    <property type="entry name" value="DUF309"/>
    <property type="match status" value="1"/>
</dbReference>
<dbReference type="AlphaFoldDB" id="A0A0C2HE21"/>
<dbReference type="SUPFAM" id="SSF140663">
    <property type="entry name" value="TTHA0068-like"/>
    <property type="match status" value="1"/>
</dbReference>
<dbReference type="InterPro" id="IPR005500">
    <property type="entry name" value="DUF309"/>
</dbReference>
<evidence type="ECO:0000256" key="1">
    <source>
        <dbReference type="PROSITE-ProRule" id="PRU00339"/>
    </source>
</evidence>
<dbReference type="Proteomes" id="UP000031546">
    <property type="component" value="Unassembled WGS sequence"/>
</dbReference>
<dbReference type="InterPro" id="IPR023203">
    <property type="entry name" value="TTHA0068_sf"/>
</dbReference>
<evidence type="ECO:0000313" key="5">
    <source>
        <dbReference type="Proteomes" id="UP000527860"/>
    </source>
</evidence>